<evidence type="ECO:0000313" key="2">
    <source>
        <dbReference type="Proteomes" id="UP000007519"/>
    </source>
</evidence>
<dbReference type="GO" id="GO:0008168">
    <property type="term" value="F:methyltransferase activity"/>
    <property type="evidence" value="ECO:0007669"/>
    <property type="project" value="UniProtKB-KW"/>
</dbReference>
<reference evidence="1 2" key="1">
    <citation type="journal article" date="2012" name="Stand. Genomic Sci.">
        <title>Complete genome sequencing and analysis of Saprospira grandis str. Lewin, a predatory marine bacterium.</title>
        <authorList>
            <person name="Saw J.H."/>
            <person name="Yuryev A."/>
            <person name="Kanbe M."/>
            <person name="Hou S."/>
            <person name="Young A.G."/>
            <person name="Aizawa S."/>
            <person name="Alam M."/>
        </authorList>
    </citation>
    <scope>NUCLEOTIDE SEQUENCE [LARGE SCALE GENOMIC DNA]</scope>
    <source>
        <strain evidence="1 2">Lewin</strain>
    </source>
</reference>
<keyword evidence="1" id="KW-0489">Methyltransferase</keyword>
<dbReference type="InterPro" id="IPR029063">
    <property type="entry name" value="SAM-dependent_MTases_sf"/>
</dbReference>
<dbReference type="KEGG" id="sgn:SGRA_1525"/>
<accession>H6L988</accession>
<dbReference type="OrthoDB" id="1523195at2"/>
<gene>
    <name evidence="1" type="ordered locus">SGRA_1525</name>
</gene>
<dbReference type="GO" id="GO:0032259">
    <property type="term" value="P:methylation"/>
    <property type="evidence" value="ECO:0007669"/>
    <property type="project" value="UniProtKB-KW"/>
</dbReference>
<name>H6L988_SAPGL</name>
<protein>
    <submittedName>
        <fullName evidence="1">Type 11 methyltransferase</fullName>
    </submittedName>
</protein>
<dbReference type="PANTHER" id="PTHR43861">
    <property type="entry name" value="TRANS-ACONITATE 2-METHYLTRANSFERASE-RELATED"/>
    <property type="match status" value="1"/>
</dbReference>
<dbReference type="AlphaFoldDB" id="H6L988"/>
<dbReference type="Pfam" id="PF13489">
    <property type="entry name" value="Methyltransf_23"/>
    <property type="match status" value="1"/>
</dbReference>
<sequence length="263" mass="30532">MDLIESKSKKSEQRHPWELARYEVMRSLLKKTFKGQMPKQIWDVGCGDTYFVERLAGELPQSELKAIDIAFTPELLAHYRAEMSQPNVEIFKAVDDIQGVQQVDLIYLMDVIEHIEDDLGFLQWLQSFPAINEKTYFFITVPAFQSLFCSHDRYLLHYRRYDNQSLRETVEKVGLEVHDIGYFFSSLLLPRQLQVWKENKQAQKGELEDTTGLVEWSAGNFKTQLIKNVLLADYRFGQFFKSMGLKLPGLSNYVICSPKAASL</sequence>
<dbReference type="HOGENOM" id="CLU_082726_0_1_10"/>
<dbReference type="STRING" id="984262.SGRA_1525"/>
<dbReference type="SUPFAM" id="SSF53335">
    <property type="entry name" value="S-adenosyl-L-methionine-dependent methyltransferases"/>
    <property type="match status" value="1"/>
</dbReference>
<keyword evidence="1" id="KW-0808">Transferase</keyword>
<dbReference type="RefSeq" id="WP_015691896.1">
    <property type="nucleotide sequence ID" value="NC_016940.1"/>
</dbReference>
<organism evidence="1 2">
    <name type="scientific">Saprospira grandis (strain Lewin)</name>
    <dbReference type="NCBI Taxonomy" id="984262"/>
    <lineage>
        <taxon>Bacteria</taxon>
        <taxon>Pseudomonadati</taxon>
        <taxon>Bacteroidota</taxon>
        <taxon>Saprospiria</taxon>
        <taxon>Saprospirales</taxon>
        <taxon>Saprospiraceae</taxon>
        <taxon>Saprospira</taxon>
    </lineage>
</organism>
<keyword evidence="2" id="KW-1185">Reference proteome</keyword>
<dbReference type="EMBL" id="CP002831">
    <property type="protein sequence ID" value="AFC24260.1"/>
    <property type="molecule type" value="Genomic_DNA"/>
</dbReference>
<dbReference type="Gene3D" id="3.40.50.150">
    <property type="entry name" value="Vaccinia Virus protein VP39"/>
    <property type="match status" value="1"/>
</dbReference>
<dbReference type="eggNOG" id="COG2227">
    <property type="taxonomic scope" value="Bacteria"/>
</dbReference>
<evidence type="ECO:0000313" key="1">
    <source>
        <dbReference type="EMBL" id="AFC24260.1"/>
    </source>
</evidence>
<proteinExistence type="predicted"/>
<dbReference type="Proteomes" id="UP000007519">
    <property type="component" value="Chromosome"/>
</dbReference>